<dbReference type="OrthoDB" id="9804312at2"/>
<dbReference type="Gene3D" id="3.40.50.150">
    <property type="entry name" value="Vaccinia Virus protein VP39"/>
    <property type="match status" value="1"/>
</dbReference>
<feature type="domain" description="Methyltransferase" evidence="1">
    <location>
        <begin position="24"/>
        <end position="94"/>
    </location>
</feature>
<evidence type="ECO:0000313" key="3">
    <source>
        <dbReference type="Proteomes" id="UP000198305"/>
    </source>
</evidence>
<protein>
    <submittedName>
        <fullName evidence="2">Tellurite resistance protein TehB</fullName>
    </submittedName>
</protein>
<dbReference type="Proteomes" id="UP000198305">
    <property type="component" value="Unassembled WGS sequence"/>
</dbReference>
<evidence type="ECO:0000313" key="2">
    <source>
        <dbReference type="EMBL" id="SNR72149.1"/>
    </source>
</evidence>
<dbReference type="CDD" id="cd02440">
    <property type="entry name" value="AdoMet_MTases"/>
    <property type="match status" value="1"/>
</dbReference>
<dbReference type="EMBL" id="FZOA01000002">
    <property type="protein sequence ID" value="SNR72149.1"/>
    <property type="molecule type" value="Genomic_DNA"/>
</dbReference>
<dbReference type="Pfam" id="PF13649">
    <property type="entry name" value="Methyltransf_25"/>
    <property type="match status" value="1"/>
</dbReference>
<organism evidence="2 3">
    <name type="scientific">Methylobacillus rhizosphaerae</name>
    <dbReference type="NCBI Taxonomy" id="551994"/>
    <lineage>
        <taxon>Bacteria</taxon>
        <taxon>Pseudomonadati</taxon>
        <taxon>Pseudomonadota</taxon>
        <taxon>Betaproteobacteria</taxon>
        <taxon>Nitrosomonadales</taxon>
        <taxon>Methylophilaceae</taxon>
        <taxon>Methylobacillus</taxon>
    </lineage>
</organism>
<proteinExistence type="predicted"/>
<sequence length="178" mass="19436">MQPLSPPSAWLVQHIHHVRPGGRILDLAAGHGRNASWLAGQGYSVEAVDRDADALHALKQASPSVCIKVADLETGQWPYPGQLFDAILVCRYLHRPLLPVLASSLAEGGILIYETFMQGHEQYGRPANPDFLLQDNELVEVFAPMLNVLAYEAGMLQLPPNPAILQRIVAVRHADVPG</sequence>
<name>A0A238YP06_9PROT</name>
<dbReference type="SUPFAM" id="SSF53335">
    <property type="entry name" value="S-adenosyl-L-methionine-dependent methyltransferases"/>
    <property type="match status" value="1"/>
</dbReference>
<dbReference type="RefSeq" id="WP_089374860.1">
    <property type="nucleotide sequence ID" value="NZ_FZOA01000002.1"/>
</dbReference>
<gene>
    <name evidence="2" type="ORF">SAMN05192560_0726</name>
</gene>
<keyword evidence="3" id="KW-1185">Reference proteome</keyword>
<reference evidence="3" key="1">
    <citation type="submission" date="2017-06" db="EMBL/GenBank/DDBJ databases">
        <authorList>
            <person name="Varghese N."/>
            <person name="Submissions S."/>
        </authorList>
    </citation>
    <scope>NUCLEOTIDE SEQUENCE [LARGE SCALE GENOMIC DNA]</scope>
    <source>
        <strain evidence="3">Ca-68</strain>
    </source>
</reference>
<dbReference type="InterPro" id="IPR041698">
    <property type="entry name" value="Methyltransf_25"/>
</dbReference>
<accession>A0A238YP06</accession>
<evidence type="ECO:0000259" key="1">
    <source>
        <dbReference type="Pfam" id="PF13649"/>
    </source>
</evidence>
<dbReference type="InterPro" id="IPR029063">
    <property type="entry name" value="SAM-dependent_MTases_sf"/>
</dbReference>
<dbReference type="AlphaFoldDB" id="A0A238YP06"/>